<protein>
    <recommendedName>
        <fullName evidence="4">T9SS type A sorting domain-containing protein</fullName>
    </recommendedName>
</protein>
<gene>
    <name evidence="2" type="ORF">Q5H93_05325</name>
</gene>
<dbReference type="EMBL" id="JAUQSY010000003">
    <property type="protein sequence ID" value="MDO7874145.1"/>
    <property type="molecule type" value="Genomic_DNA"/>
</dbReference>
<dbReference type="InterPro" id="IPR052918">
    <property type="entry name" value="Motility_Chemotaxis_Reg"/>
</dbReference>
<evidence type="ECO:0000313" key="3">
    <source>
        <dbReference type="Proteomes" id="UP001176429"/>
    </source>
</evidence>
<dbReference type="PANTHER" id="PTHR35580">
    <property type="entry name" value="CELL SURFACE GLYCOPROTEIN (S-LAYER PROTEIN)-LIKE PROTEIN"/>
    <property type="match status" value="1"/>
</dbReference>
<keyword evidence="3" id="KW-1185">Reference proteome</keyword>
<evidence type="ECO:0008006" key="4">
    <source>
        <dbReference type="Google" id="ProtNLM"/>
    </source>
</evidence>
<evidence type="ECO:0000256" key="1">
    <source>
        <dbReference type="SAM" id="SignalP"/>
    </source>
</evidence>
<accession>A0ABT9B7F9</accession>
<keyword evidence="1" id="KW-0732">Signal</keyword>
<dbReference type="SUPFAM" id="SSF63829">
    <property type="entry name" value="Calcium-dependent phosphotriesterase"/>
    <property type="match status" value="1"/>
</dbReference>
<dbReference type="RefSeq" id="WP_305005461.1">
    <property type="nucleotide sequence ID" value="NZ_JAUQSY010000003.1"/>
</dbReference>
<comment type="caution">
    <text evidence="2">The sequence shown here is derived from an EMBL/GenBank/DDBJ whole genome shotgun (WGS) entry which is preliminary data.</text>
</comment>
<reference evidence="2" key="1">
    <citation type="submission" date="2023-07" db="EMBL/GenBank/DDBJ databases">
        <authorList>
            <person name="Kim M.K."/>
        </authorList>
    </citation>
    <scope>NUCLEOTIDE SEQUENCE</scope>
    <source>
        <strain evidence="2">ASUV-10-1</strain>
    </source>
</reference>
<organism evidence="2 3">
    <name type="scientific">Hymenobacter aranciens</name>
    <dbReference type="NCBI Taxonomy" id="3063996"/>
    <lineage>
        <taxon>Bacteria</taxon>
        <taxon>Pseudomonadati</taxon>
        <taxon>Bacteroidota</taxon>
        <taxon>Cytophagia</taxon>
        <taxon>Cytophagales</taxon>
        <taxon>Hymenobacteraceae</taxon>
        <taxon>Hymenobacter</taxon>
    </lineage>
</organism>
<dbReference type="Proteomes" id="UP001176429">
    <property type="component" value="Unassembled WGS sequence"/>
</dbReference>
<sequence length="571" mass="57926">MILRFTYLLSLAAWLLLLVLTGPPAARAQAPAIRWDWASRGSNTGAIFSESGGHRVQADAAGNSYITGVFAEELTLDGVVLAAGGGYASYVARYNAAGRVVWAQVLRSPNFYAGPTNCVVDRAGNLYLAGGFVQALTIGTTTLTAPASLPSNSTEEMGFVAKLSAQGVVQWAIALGPQPGATSGAAPCLALAIDAADNLAIAGSYVNGLALSGAIVSTLATDFSNLFVIRLTNTASATPTVGWVRMASGTPYRTTPGLAFDAAGHLYLSTAIYNSATFGSTTLPGGGARMATALVQYNAAGAVQWARQLPAVLPAGAQPFGIPTALAAPPTGGLYLLHTEVVYTPVYEATTQLLAYSELGALRWLHSLPTTNGSLGLRSVVTDASGNVYAGGYLQGTSVLGNLSVTGTTPASTDGVVFSFTPQGGGRWALPVAAGPGADHVVGLCAAGVDDLYVVGGSDAALSLGPFVLPTASTTGEVWTGHFQMLPLATSTAASAAALLLAPNPAHDFALLTLPAAPTPQAFALLDALGRPVRHYAVPAGATTARLDVAGLPAGLYVLRGAGASRKLVLE</sequence>
<dbReference type="PANTHER" id="PTHR35580:SF1">
    <property type="entry name" value="PHYTASE-LIKE DOMAIN-CONTAINING PROTEIN"/>
    <property type="match status" value="1"/>
</dbReference>
<evidence type="ECO:0000313" key="2">
    <source>
        <dbReference type="EMBL" id="MDO7874145.1"/>
    </source>
</evidence>
<name>A0ABT9B7F9_9BACT</name>
<feature type="chain" id="PRO_5045173296" description="T9SS type A sorting domain-containing protein" evidence="1">
    <location>
        <begin position="29"/>
        <end position="571"/>
    </location>
</feature>
<feature type="signal peptide" evidence="1">
    <location>
        <begin position="1"/>
        <end position="28"/>
    </location>
</feature>
<proteinExistence type="predicted"/>